<feature type="region of interest" description="Disordered" evidence="1">
    <location>
        <begin position="491"/>
        <end position="539"/>
    </location>
</feature>
<comment type="caution">
    <text evidence="3">The sequence shown here is derived from an EMBL/GenBank/DDBJ whole genome shotgun (WGS) entry which is preliminary data.</text>
</comment>
<protein>
    <submittedName>
        <fullName evidence="3">FH14 protein</fullName>
    </submittedName>
</protein>
<gene>
    <name evidence="3" type="primary">FH14</name>
    <name evidence="3" type="ORF">SNEC2469_LOCUS26864</name>
</gene>
<dbReference type="Proteomes" id="UP000601435">
    <property type="component" value="Unassembled WGS sequence"/>
</dbReference>
<evidence type="ECO:0000256" key="1">
    <source>
        <dbReference type="SAM" id="MobiDB-lite"/>
    </source>
</evidence>
<evidence type="ECO:0000313" key="4">
    <source>
        <dbReference type="Proteomes" id="UP000601435"/>
    </source>
</evidence>
<keyword evidence="2" id="KW-0812">Transmembrane</keyword>
<proteinExistence type="predicted"/>
<feature type="compositionally biased region" description="Basic and acidic residues" evidence="1">
    <location>
        <begin position="512"/>
        <end position="530"/>
    </location>
</feature>
<name>A0A813A5G5_9DINO</name>
<keyword evidence="2" id="KW-1133">Transmembrane helix</keyword>
<evidence type="ECO:0000256" key="2">
    <source>
        <dbReference type="SAM" id="Phobius"/>
    </source>
</evidence>
<organism evidence="3 4">
    <name type="scientific">Symbiodinium necroappetens</name>
    <dbReference type="NCBI Taxonomy" id="1628268"/>
    <lineage>
        <taxon>Eukaryota</taxon>
        <taxon>Sar</taxon>
        <taxon>Alveolata</taxon>
        <taxon>Dinophyceae</taxon>
        <taxon>Suessiales</taxon>
        <taxon>Symbiodiniaceae</taxon>
        <taxon>Symbiodinium</taxon>
    </lineage>
</organism>
<evidence type="ECO:0000313" key="3">
    <source>
        <dbReference type="EMBL" id="CAE7855915.1"/>
    </source>
</evidence>
<feature type="transmembrane region" description="Helical" evidence="2">
    <location>
        <begin position="547"/>
        <end position="567"/>
    </location>
</feature>
<feature type="region of interest" description="Disordered" evidence="1">
    <location>
        <begin position="279"/>
        <end position="301"/>
    </location>
</feature>
<feature type="compositionally biased region" description="Polar residues" evidence="1">
    <location>
        <begin position="279"/>
        <end position="297"/>
    </location>
</feature>
<keyword evidence="2" id="KW-0472">Membrane</keyword>
<keyword evidence="4" id="KW-1185">Reference proteome</keyword>
<reference evidence="3" key="1">
    <citation type="submission" date="2021-02" db="EMBL/GenBank/DDBJ databases">
        <authorList>
            <person name="Dougan E. K."/>
            <person name="Rhodes N."/>
            <person name="Thang M."/>
            <person name="Chan C."/>
        </authorList>
    </citation>
    <scope>NUCLEOTIDE SEQUENCE</scope>
</reference>
<dbReference type="EMBL" id="CAJNJA010055563">
    <property type="protein sequence ID" value="CAE7855915.1"/>
    <property type="molecule type" value="Genomic_DNA"/>
</dbReference>
<sequence length="682" mass="75150">MQHGTTDTRTLVQESDVGDRVPLQDLPGRFASAFTAKETAHVDSIMSRLETMSSEDWQRLLRTGQGCHDLLLMVHTVVLQGRRDARWKDEGSTALELLGDYLDLVVVPMVLKRTTLREEAMQCPCGRCSNALQAIHHLQDRSILTHLHEADASSFLSFHLEEAAASPFLSGAESSEKISVAAAAAGSLAVLAASARLQENSSLYTVPPGVVRSLAAVLQHAASLRHESTHSLALSLHVLRNVAANYQEVMDTSADTLRDCFQLLFEKDQDGCCDGNLQGRQSTDSVCSKSAETGNPQESDECASAEAGADKLEGYDVQSIPFIMMPKGLRAKDPDALKEAVLAISMQKAPLVTMEFLVVALWAARALECHYTQVQRALFQSQDALQSLSISEEEIRQEVIRLASDLRAEPLKRPTRMAFLGIQLYLLICRSSHARRQYAILELPVLEAERRTVAFLLSTSTSQHCVLLQAMAQDVHSWLLWQSQAFAKQAPKLPKEETRKRRSQKSRASRPQLEEPKASENREEVSRTPDEGSPSPPRVGLFTDGEAVWMAHSLLVAAFAVCLLVYWSSLEHTPASQVAARNGRELGSDGAGVGRSQERVNHITLVPPRATRQTELPQWSWNMSLSRRRLVSFHAAAIAHLRSAGWLLAVLEVSIRSTLGQPRAVLSKGPRVQFHVRGVAQV</sequence>
<dbReference type="AlphaFoldDB" id="A0A813A5G5"/>
<accession>A0A813A5G5</accession>
<dbReference type="OrthoDB" id="10597530at2759"/>